<sequence>MKIALLLNRSAGSLVDQPVDDVLEAVRRPFAAQGAEVMAQAVDGADCTAAIARALASDADALVVGGGDGTVNSALRQILPTGKALGVLPLGTLNMLARDLNTPIEINAAASALANGRIRAIDVAEVNGAPYLNSSILGFYPTVVRERERHRRVHRWLKWPGSAWAMAKALYRLPLLDVQIDWGDGLRHVRTPILAVSNNLYDDGYGLPLRRTVLDGGRLGVYVARDRSALSLLRLMGRLALGRWKEDEGLDCFTVTRLTVASHRRALSMANDGEVSRLSSPLHYKIRPLALRVMASS</sequence>
<evidence type="ECO:0000256" key="2">
    <source>
        <dbReference type="ARBA" id="ARBA00022741"/>
    </source>
</evidence>
<comment type="caution">
    <text evidence="6">The sequence shown here is derived from an EMBL/GenBank/DDBJ whole genome shotgun (WGS) entry which is preliminary data.</text>
</comment>
<dbReference type="Proteomes" id="UP000277007">
    <property type="component" value="Unassembled WGS sequence"/>
</dbReference>
<evidence type="ECO:0000256" key="3">
    <source>
        <dbReference type="ARBA" id="ARBA00022777"/>
    </source>
</evidence>
<evidence type="ECO:0000259" key="5">
    <source>
        <dbReference type="PROSITE" id="PS50146"/>
    </source>
</evidence>
<dbReference type="Pfam" id="PF19279">
    <property type="entry name" value="YegS_C"/>
    <property type="match status" value="1"/>
</dbReference>
<protein>
    <submittedName>
        <fullName evidence="6">Diacylglycerol kinase family lipid kinase</fullName>
    </submittedName>
</protein>
<dbReference type="AlphaFoldDB" id="A0A3S0I3H7"/>
<gene>
    <name evidence="6" type="ORF">EJ903_03125</name>
</gene>
<keyword evidence="1" id="KW-0808">Transferase</keyword>
<dbReference type="PANTHER" id="PTHR12358:SF54">
    <property type="entry name" value="SPHINGOSINE KINASE RELATED PROTEIN"/>
    <property type="match status" value="1"/>
</dbReference>
<evidence type="ECO:0000313" key="7">
    <source>
        <dbReference type="Proteomes" id="UP000277007"/>
    </source>
</evidence>
<dbReference type="InterPro" id="IPR017438">
    <property type="entry name" value="ATP-NAD_kinase_N"/>
</dbReference>
<dbReference type="GO" id="GO:0005524">
    <property type="term" value="F:ATP binding"/>
    <property type="evidence" value="ECO:0007669"/>
    <property type="project" value="UniProtKB-KW"/>
</dbReference>
<dbReference type="InterPro" id="IPR045540">
    <property type="entry name" value="YegS/DAGK_C"/>
</dbReference>
<evidence type="ECO:0000313" key="6">
    <source>
        <dbReference type="EMBL" id="RTR23538.1"/>
    </source>
</evidence>
<keyword evidence="7" id="KW-1185">Reference proteome</keyword>
<accession>A0A3S0I3H7</accession>
<dbReference type="InterPro" id="IPR016064">
    <property type="entry name" value="NAD/diacylglycerol_kinase_sf"/>
</dbReference>
<keyword evidence="4" id="KW-0067">ATP-binding</keyword>
<evidence type="ECO:0000256" key="1">
    <source>
        <dbReference type="ARBA" id="ARBA00022679"/>
    </source>
</evidence>
<dbReference type="Gene3D" id="3.40.50.10330">
    <property type="entry name" value="Probable inorganic polyphosphate/atp-NAD kinase, domain 1"/>
    <property type="match status" value="1"/>
</dbReference>
<dbReference type="Pfam" id="PF00781">
    <property type="entry name" value="DAGK_cat"/>
    <property type="match status" value="1"/>
</dbReference>
<keyword evidence="3 6" id="KW-0418">Kinase</keyword>
<keyword evidence="2" id="KW-0547">Nucleotide-binding</keyword>
<dbReference type="PANTHER" id="PTHR12358">
    <property type="entry name" value="SPHINGOSINE KINASE"/>
    <property type="match status" value="1"/>
</dbReference>
<evidence type="ECO:0000256" key="4">
    <source>
        <dbReference type="ARBA" id="ARBA00022840"/>
    </source>
</evidence>
<dbReference type="InterPro" id="IPR050187">
    <property type="entry name" value="Lipid_Phosphate_FormReg"/>
</dbReference>
<name>A0A3S0I3H7_9PROT</name>
<dbReference type="InterPro" id="IPR001206">
    <property type="entry name" value="Diacylglycerol_kinase_cat_dom"/>
</dbReference>
<proteinExistence type="predicted"/>
<dbReference type="OrthoDB" id="142078at2"/>
<reference evidence="6 7" key="1">
    <citation type="submission" date="2018-12" db="EMBL/GenBank/DDBJ databases">
        <authorList>
            <person name="Yang Y."/>
        </authorList>
    </citation>
    <scope>NUCLEOTIDE SEQUENCE [LARGE SCALE GENOMIC DNA]</scope>
    <source>
        <strain evidence="6 7">L-25-5w-1</strain>
    </source>
</reference>
<dbReference type="SMART" id="SM00046">
    <property type="entry name" value="DAGKc"/>
    <property type="match status" value="1"/>
</dbReference>
<dbReference type="RefSeq" id="WP_126612040.1">
    <property type="nucleotide sequence ID" value="NZ_JBHUCY010000010.1"/>
</dbReference>
<dbReference type="GO" id="GO:0016301">
    <property type="term" value="F:kinase activity"/>
    <property type="evidence" value="ECO:0007669"/>
    <property type="project" value="UniProtKB-KW"/>
</dbReference>
<dbReference type="Gene3D" id="2.60.200.40">
    <property type="match status" value="1"/>
</dbReference>
<dbReference type="EMBL" id="RXMA01000002">
    <property type="protein sequence ID" value="RTR23538.1"/>
    <property type="molecule type" value="Genomic_DNA"/>
</dbReference>
<dbReference type="SUPFAM" id="SSF111331">
    <property type="entry name" value="NAD kinase/diacylglycerol kinase-like"/>
    <property type="match status" value="1"/>
</dbReference>
<organism evidence="6 7">
    <name type="scientific">Azospirillum griseum</name>
    <dbReference type="NCBI Taxonomy" id="2496639"/>
    <lineage>
        <taxon>Bacteria</taxon>
        <taxon>Pseudomonadati</taxon>
        <taxon>Pseudomonadota</taxon>
        <taxon>Alphaproteobacteria</taxon>
        <taxon>Rhodospirillales</taxon>
        <taxon>Azospirillaceae</taxon>
        <taxon>Azospirillum</taxon>
    </lineage>
</organism>
<feature type="domain" description="DAGKc" evidence="5">
    <location>
        <begin position="1"/>
        <end position="130"/>
    </location>
</feature>
<dbReference type="PROSITE" id="PS50146">
    <property type="entry name" value="DAGK"/>
    <property type="match status" value="1"/>
</dbReference>